<dbReference type="Proteomes" id="UP001149090">
    <property type="component" value="Unassembled WGS sequence"/>
</dbReference>
<organism evidence="3 4">
    <name type="scientific">Anaeramoeba ignava</name>
    <name type="common">Anaerobic marine amoeba</name>
    <dbReference type="NCBI Taxonomy" id="1746090"/>
    <lineage>
        <taxon>Eukaryota</taxon>
        <taxon>Metamonada</taxon>
        <taxon>Anaeramoebidae</taxon>
        <taxon>Anaeramoeba</taxon>
    </lineage>
</organism>
<dbReference type="InterPro" id="IPR004728">
    <property type="entry name" value="Sec62"/>
</dbReference>
<sequence>MNKKINQNQNENQNKSQNENQFQNQFQNQIENQIENQNQNQNQNQNKNKNKNQKKNQNQKPSQNQIKDLARFEIYVRKRLQMKIKRRNTFLILLTLIFLINIYCLWFIKAKCSKHWILCPFHLIIFASFSSILIYLILTGKLKRKIKSGQIYIHRINQVLRNLNIFYIEKRGKLARLPRRD</sequence>
<evidence type="ECO:0000313" key="4">
    <source>
        <dbReference type="Proteomes" id="UP001149090"/>
    </source>
</evidence>
<protein>
    <submittedName>
        <fullName evidence="3">Nuclear envelope phosphatase-regulatory subunit 1</fullName>
    </submittedName>
</protein>
<dbReference type="AlphaFoldDB" id="A0A9Q0LQ22"/>
<name>A0A9Q0LQ22_ANAIG</name>
<dbReference type="EMBL" id="JAPDFW010000059">
    <property type="protein sequence ID" value="KAJ5076882.1"/>
    <property type="molecule type" value="Genomic_DNA"/>
</dbReference>
<evidence type="ECO:0000256" key="1">
    <source>
        <dbReference type="SAM" id="MobiDB-lite"/>
    </source>
</evidence>
<feature type="transmembrane region" description="Helical" evidence="2">
    <location>
        <begin position="115"/>
        <end position="138"/>
    </location>
</feature>
<evidence type="ECO:0000256" key="2">
    <source>
        <dbReference type="SAM" id="Phobius"/>
    </source>
</evidence>
<proteinExistence type="predicted"/>
<keyword evidence="2" id="KW-0812">Transmembrane</keyword>
<dbReference type="GO" id="GO:0005789">
    <property type="term" value="C:endoplasmic reticulum membrane"/>
    <property type="evidence" value="ECO:0007669"/>
    <property type="project" value="InterPro"/>
</dbReference>
<keyword evidence="2" id="KW-0472">Membrane</keyword>
<gene>
    <name evidence="3" type="ORF">M0811_00200</name>
</gene>
<evidence type="ECO:0000313" key="3">
    <source>
        <dbReference type="EMBL" id="KAJ5076882.1"/>
    </source>
</evidence>
<keyword evidence="4" id="KW-1185">Reference proteome</keyword>
<keyword evidence="2" id="KW-1133">Transmembrane helix</keyword>
<comment type="caution">
    <text evidence="3">The sequence shown here is derived from an EMBL/GenBank/DDBJ whole genome shotgun (WGS) entry which is preliminary data.</text>
</comment>
<feature type="transmembrane region" description="Helical" evidence="2">
    <location>
        <begin position="88"/>
        <end position="109"/>
    </location>
</feature>
<dbReference type="Pfam" id="PF03839">
    <property type="entry name" value="Sec62"/>
    <property type="match status" value="1"/>
</dbReference>
<dbReference type="GO" id="GO:0015031">
    <property type="term" value="P:protein transport"/>
    <property type="evidence" value="ECO:0007669"/>
    <property type="project" value="InterPro"/>
</dbReference>
<reference evidence="3" key="1">
    <citation type="submission" date="2022-10" db="EMBL/GenBank/DDBJ databases">
        <title>Novel sulphate-reducing endosymbionts in the free-living metamonad Anaeramoeba.</title>
        <authorList>
            <person name="Jerlstrom-Hultqvist J."/>
            <person name="Cepicka I."/>
            <person name="Gallot-Lavallee L."/>
            <person name="Salas-Leiva D."/>
            <person name="Curtis B.A."/>
            <person name="Zahonova K."/>
            <person name="Pipaliya S."/>
            <person name="Dacks J."/>
            <person name="Roger A.J."/>
        </authorList>
    </citation>
    <scope>NUCLEOTIDE SEQUENCE</scope>
    <source>
        <strain evidence="3">BMAN</strain>
    </source>
</reference>
<accession>A0A9Q0LQ22</accession>
<feature type="region of interest" description="Disordered" evidence="1">
    <location>
        <begin position="40"/>
        <end position="63"/>
    </location>
</feature>